<keyword evidence="11" id="KW-1185">Reference proteome</keyword>
<feature type="transmembrane region" description="Helical" evidence="8">
    <location>
        <begin position="136"/>
        <end position="157"/>
    </location>
</feature>
<keyword evidence="2 8" id="KW-1003">Cell membrane</keyword>
<keyword evidence="3 8" id="KW-0812">Transmembrane</keyword>
<keyword evidence="7 8" id="KW-0464">Manganese</keyword>
<proteinExistence type="inferred from homology"/>
<evidence type="ECO:0000256" key="3">
    <source>
        <dbReference type="ARBA" id="ARBA00022692"/>
    </source>
</evidence>
<evidence type="ECO:0000256" key="4">
    <source>
        <dbReference type="ARBA" id="ARBA00022989"/>
    </source>
</evidence>
<dbReference type="PANTHER" id="PTHR35529:SF1">
    <property type="entry name" value="MANGANESE EFFLUX PUMP MNTP-RELATED"/>
    <property type="match status" value="1"/>
</dbReference>
<dbReference type="HAMAP" id="MF_01521">
    <property type="entry name" value="MntP_pump"/>
    <property type="match status" value="1"/>
</dbReference>
<keyword evidence="5 8" id="KW-0406">Ion transport</keyword>
<comment type="caution">
    <text evidence="8">Lacks conserved residue(s) required for the propagation of feature annotation.</text>
</comment>
<evidence type="ECO:0000256" key="9">
    <source>
        <dbReference type="SAM" id="SignalP"/>
    </source>
</evidence>
<comment type="function">
    <text evidence="8">Probably functions as a manganese efflux pump.</text>
</comment>
<keyword evidence="4 8" id="KW-1133">Transmembrane helix</keyword>
<gene>
    <name evidence="8 10" type="primary">mntP</name>
    <name evidence="10" type="ORF">HHA04nite_11500</name>
</gene>
<organism evidence="10 11">
    <name type="scientific">Halomonas halophila</name>
    <dbReference type="NCBI Taxonomy" id="29573"/>
    <lineage>
        <taxon>Bacteria</taxon>
        <taxon>Pseudomonadati</taxon>
        <taxon>Pseudomonadota</taxon>
        <taxon>Gammaproteobacteria</taxon>
        <taxon>Oceanospirillales</taxon>
        <taxon>Halomonadaceae</taxon>
        <taxon>Halomonas</taxon>
    </lineage>
</organism>
<evidence type="ECO:0000256" key="8">
    <source>
        <dbReference type="HAMAP-Rule" id="MF_01521"/>
    </source>
</evidence>
<evidence type="ECO:0000256" key="5">
    <source>
        <dbReference type="ARBA" id="ARBA00023065"/>
    </source>
</evidence>
<accession>A0ABQ0U364</accession>
<evidence type="ECO:0000313" key="10">
    <source>
        <dbReference type="EMBL" id="GEK72606.1"/>
    </source>
</evidence>
<keyword evidence="9" id="KW-0732">Signal</keyword>
<comment type="caution">
    <text evidence="10">The sequence shown here is derived from an EMBL/GenBank/DDBJ whole genome shotgun (WGS) entry which is preliminary data.</text>
</comment>
<feature type="transmembrane region" description="Helical" evidence="8">
    <location>
        <begin position="68"/>
        <end position="86"/>
    </location>
</feature>
<feature type="transmembrane region" description="Helical" evidence="8">
    <location>
        <begin position="169"/>
        <end position="186"/>
    </location>
</feature>
<keyword evidence="1 8" id="KW-0813">Transport</keyword>
<comment type="similarity">
    <text evidence="8">Belongs to the MntP (TC 9.B.29) family.</text>
</comment>
<dbReference type="PANTHER" id="PTHR35529">
    <property type="entry name" value="MANGANESE EFFLUX PUMP MNTP-RELATED"/>
    <property type="match status" value="1"/>
</dbReference>
<evidence type="ECO:0000256" key="1">
    <source>
        <dbReference type="ARBA" id="ARBA00022448"/>
    </source>
</evidence>
<protein>
    <recommendedName>
        <fullName evidence="8">Putative manganese efflux pump MntP</fullName>
    </recommendedName>
</protein>
<dbReference type="InterPro" id="IPR022929">
    <property type="entry name" value="Put_MntP"/>
</dbReference>
<reference evidence="10 11" key="1">
    <citation type="submission" date="2019-07" db="EMBL/GenBank/DDBJ databases">
        <title>Whole genome shotgun sequence of Halomonas halophila NBRC 102604.</title>
        <authorList>
            <person name="Hosoyama A."/>
            <person name="Uohara A."/>
            <person name="Ohji S."/>
            <person name="Ichikawa N."/>
        </authorList>
    </citation>
    <scope>NUCLEOTIDE SEQUENCE [LARGE SCALE GENOMIC DNA]</scope>
    <source>
        <strain evidence="10 11">NBRC 102604</strain>
    </source>
</reference>
<evidence type="ECO:0000256" key="6">
    <source>
        <dbReference type="ARBA" id="ARBA00023136"/>
    </source>
</evidence>
<comment type="subcellular location">
    <subcellularLocation>
        <location evidence="8">Cell membrane</location>
        <topology evidence="8">Multi-pass membrane protein</topology>
    </subcellularLocation>
</comment>
<evidence type="ECO:0000256" key="7">
    <source>
        <dbReference type="ARBA" id="ARBA00023211"/>
    </source>
</evidence>
<dbReference type="NCBIfam" id="NF008546">
    <property type="entry name" value="PRK11469.1"/>
    <property type="match status" value="1"/>
</dbReference>
<dbReference type="InterPro" id="IPR003810">
    <property type="entry name" value="Mntp/YtaF"/>
</dbReference>
<feature type="signal peptide" evidence="9">
    <location>
        <begin position="1"/>
        <end position="19"/>
    </location>
</feature>
<keyword evidence="6 8" id="KW-0472">Membrane</keyword>
<dbReference type="RefSeq" id="WP_035592903.1">
    <property type="nucleotide sequence ID" value="NZ_BJUS01000009.1"/>
</dbReference>
<dbReference type="Proteomes" id="UP000321121">
    <property type="component" value="Unassembled WGS sequence"/>
</dbReference>
<evidence type="ECO:0000313" key="11">
    <source>
        <dbReference type="Proteomes" id="UP000321121"/>
    </source>
</evidence>
<dbReference type="EMBL" id="BJUS01000009">
    <property type="protein sequence ID" value="GEK72606.1"/>
    <property type="molecule type" value="Genomic_DNA"/>
</dbReference>
<dbReference type="Pfam" id="PF02659">
    <property type="entry name" value="Mntp"/>
    <property type="match status" value="1"/>
</dbReference>
<name>A0ABQ0U364_9GAMM</name>
<sequence length="192" mass="20213">MTPLSTTLLAFSMSTDAFAAAIGKGAAVDHPRFREALRTGLIFGVIEGLTPLIGWALGQSAHEYISRWDHWIVFVLLSVLGVRMIRAGLETPEPDEDAPAAKPGCQAWWLIAATAVITSLDALTVGIGLAFMDVNILLTALAIGAATTLMATLGVMLGRRLGVMIGQRAEVLGGVILIGIGTAILTEHLGLW</sequence>
<evidence type="ECO:0000256" key="2">
    <source>
        <dbReference type="ARBA" id="ARBA00022475"/>
    </source>
</evidence>
<feature type="chain" id="PRO_5045786753" description="Putative manganese efflux pump MntP" evidence="9">
    <location>
        <begin position="20"/>
        <end position="192"/>
    </location>
</feature>
<feature type="transmembrane region" description="Helical" evidence="8">
    <location>
        <begin position="107"/>
        <end position="130"/>
    </location>
</feature>